<dbReference type="GO" id="GO:0016236">
    <property type="term" value="P:macroautophagy"/>
    <property type="evidence" value="ECO:0007669"/>
    <property type="project" value="TreeGrafter"/>
</dbReference>
<feature type="compositionally biased region" description="Polar residues" evidence="1">
    <location>
        <begin position="130"/>
        <end position="141"/>
    </location>
</feature>
<feature type="domain" description="FAS1" evidence="4">
    <location>
        <begin position="509"/>
        <end position="653"/>
    </location>
</feature>
<dbReference type="InterPro" id="IPR050904">
    <property type="entry name" value="Adhesion/Biosynth-related"/>
</dbReference>
<evidence type="ECO:0000313" key="5">
    <source>
        <dbReference type="EMBL" id="TBU34491.1"/>
    </source>
</evidence>
<feature type="chain" id="PRO_5020944836" evidence="3">
    <location>
        <begin position="23"/>
        <end position="899"/>
    </location>
</feature>
<dbReference type="PANTHER" id="PTHR10900:SF77">
    <property type="entry name" value="FI19380P1"/>
    <property type="match status" value="1"/>
</dbReference>
<keyword evidence="3" id="KW-0732">Signal</keyword>
<organism evidence="5">
    <name type="scientific">Dichomitus squalens</name>
    <dbReference type="NCBI Taxonomy" id="114155"/>
    <lineage>
        <taxon>Eukaryota</taxon>
        <taxon>Fungi</taxon>
        <taxon>Dikarya</taxon>
        <taxon>Basidiomycota</taxon>
        <taxon>Agaricomycotina</taxon>
        <taxon>Agaricomycetes</taxon>
        <taxon>Polyporales</taxon>
        <taxon>Polyporaceae</taxon>
        <taxon>Dichomitus</taxon>
    </lineage>
</organism>
<dbReference type="AlphaFoldDB" id="A0A4Q9N5V5"/>
<dbReference type="InterPro" id="IPR036378">
    <property type="entry name" value="FAS1_dom_sf"/>
</dbReference>
<dbReference type="GO" id="GO:0000329">
    <property type="term" value="C:fungal-type vacuole membrane"/>
    <property type="evidence" value="ECO:0007669"/>
    <property type="project" value="TreeGrafter"/>
</dbReference>
<evidence type="ECO:0000256" key="1">
    <source>
        <dbReference type="SAM" id="MobiDB-lite"/>
    </source>
</evidence>
<dbReference type="Pfam" id="PF02469">
    <property type="entry name" value="Fasciclin"/>
    <property type="match status" value="4"/>
</dbReference>
<keyword evidence="2" id="KW-0472">Membrane</keyword>
<feature type="transmembrane region" description="Helical" evidence="2">
    <location>
        <begin position="852"/>
        <end position="873"/>
    </location>
</feature>
<dbReference type="PROSITE" id="PS50213">
    <property type="entry name" value="FAS1"/>
    <property type="match status" value="4"/>
</dbReference>
<dbReference type="OrthoDB" id="14252at2759"/>
<feature type="domain" description="FAS1" evidence="4">
    <location>
        <begin position="220"/>
        <end position="355"/>
    </location>
</feature>
<feature type="compositionally biased region" description="Pro residues" evidence="1">
    <location>
        <begin position="152"/>
        <end position="162"/>
    </location>
</feature>
<evidence type="ECO:0000256" key="3">
    <source>
        <dbReference type="SAM" id="SignalP"/>
    </source>
</evidence>
<feature type="region of interest" description="Disordered" evidence="1">
    <location>
        <begin position="129"/>
        <end position="173"/>
    </location>
</feature>
<dbReference type="Proteomes" id="UP000292957">
    <property type="component" value="Unassembled WGS sequence"/>
</dbReference>
<feature type="domain" description="FAS1" evidence="4">
    <location>
        <begin position="361"/>
        <end position="506"/>
    </location>
</feature>
<evidence type="ECO:0000256" key="2">
    <source>
        <dbReference type="SAM" id="Phobius"/>
    </source>
</evidence>
<sequence length="899" mass="98289">MRPWSCIPVGLLAFLPLTAAAAQLPLTLTPEPIPTIESFTILDALNNDSDYRSLIKLLQVSKLIPTLNKLNEATLFAPTNGAISRHAASNSLWQHALREDTAELHDNLHLRLRQQLFYHLLNYTLPHLPTEQTPQQHNTSLYPRDTTEPPTREPPPNPPWMPIPNGTLGTDPQRLRLSARDSTLWAGVDSFGNGGAKIVKDSVNTSNGLLLGLDEVLEMPPDLATVISRHPGLTYFHKILTPELTNFLNHTPTLTLFLPVDDAWNALDPLERLYLESEFASDDLTRILNMHAVLLEDRTVKWSDSFESQVELPTIDGPALKIVPTDSKIKVSDAEIVERDIYASNGVLHTVNSLLLPPDALQLTPEKYLLALNCTEFVSLIHSVDLGHMINDMEATYTILAPRDDVIKIFGRDELPHRGSEELKRFLQYHFIPGKWSPKKFENGMLVETALEEAGLAGGRQVMNVEVDEKKGSQAKAIRFAGAGVMGEQVEPNNTNTVIYFISHPVTPPADVLETALPNLEFSSFIAAIFSTNLGEELKTTPKTTLLLPPNGAFKRLGLLVSNHLLSSSAKADLERVIRHHTLLGVDYANALVNGSTRTFRTLEGSDVAVDRVGANRTVIFTPSGGWEDMQSGLVPKNMLTETGVIHQVTDIMIPRSVQLTVGKLVRAAKGTTMSTMLVKAGFEWVLNGTAPPEGSKWDEMGLGGSGWTLLCPTDDAFNSINLTALYSDEERLKDIVAQHLIPTPTNPTSSPAAGIIDTFVNNRPLPLDDSASYTTLHSSSSAYGDIIIRVLDGGKEPATVVGIKGARGKDGEQEWARVVAWGRSTTGSGTGGVVAIDRLLLPYAPSWYVEYGAPVGVGVGGVILIGLFFFGVRWVWRRDTTEATYEPIGGFGPDDGEE</sequence>
<feature type="domain" description="FAS1" evidence="4">
    <location>
        <begin position="38"/>
        <end position="217"/>
    </location>
</feature>
<protein>
    <submittedName>
        <fullName evidence="5">FAS1 domain-containing protein</fullName>
    </submittedName>
</protein>
<evidence type="ECO:0000259" key="4">
    <source>
        <dbReference type="PROSITE" id="PS50213"/>
    </source>
</evidence>
<dbReference type="Gene3D" id="2.30.180.10">
    <property type="entry name" value="FAS1 domain"/>
    <property type="match status" value="5"/>
</dbReference>
<proteinExistence type="predicted"/>
<keyword evidence="2" id="KW-0812">Transmembrane</keyword>
<dbReference type="PANTHER" id="PTHR10900">
    <property type="entry name" value="PERIOSTIN-RELATED"/>
    <property type="match status" value="1"/>
</dbReference>
<dbReference type="GO" id="GO:0005615">
    <property type="term" value="C:extracellular space"/>
    <property type="evidence" value="ECO:0007669"/>
    <property type="project" value="TreeGrafter"/>
</dbReference>
<reference evidence="5" key="1">
    <citation type="submission" date="2019-01" db="EMBL/GenBank/DDBJ databases">
        <title>Draft genome sequences of three monokaryotic isolates of the white-rot basidiomycete fungus Dichomitus squalens.</title>
        <authorList>
            <consortium name="DOE Joint Genome Institute"/>
            <person name="Lopez S.C."/>
            <person name="Andreopoulos B."/>
            <person name="Pangilinan J."/>
            <person name="Lipzen A."/>
            <person name="Riley R."/>
            <person name="Ahrendt S."/>
            <person name="Ng V."/>
            <person name="Barry K."/>
            <person name="Daum C."/>
            <person name="Grigoriev I.V."/>
            <person name="Hilden K.S."/>
            <person name="Makela M.R."/>
            <person name="de Vries R.P."/>
        </authorList>
    </citation>
    <scope>NUCLEOTIDE SEQUENCE [LARGE SCALE GENOMIC DNA]</scope>
    <source>
        <strain evidence="5">OM18370.1</strain>
    </source>
</reference>
<keyword evidence="2" id="KW-1133">Transmembrane helix</keyword>
<name>A0A4Q9N5V5_9APHY</name>
<dbReference type="OMA" id="PPYPPWM"/>
<dbReference type="SUPFAM" id="SSF82153">
    <property type="entry name" value="FAS1 domain"/>
    <property type="match status" value="5"/>
</dbReference>
<dbReference type="SMART" id="SM00554">
    <property type="entry name" value="FAS1"/>
    <property type="match status" value="5"/>
</dbReference>
<dbReference type="InterPro" id="IPR000782">
    <property type="entry name" value="FAS1_domain"/>
</dbReference>
<feature type="signal peptide" evidence="3">
    <location>
        <begin position="1"/>
        <end position="22"/>
    </location>
</feature>
<accession>A0A4Q9N5V5</accession>
<gene>
    <name evidence="5" type="ORF">BD311DRAFT_682331</name>
</gene>
<dbReference type="EMBL" id="ML143388">
    <property type="protein sequence ID" value="TBU34491.1"/>
    <property type="molecule type" value="Genomic_DNA"/>
</dbReference>